<keyword evidence="1" id="KW-0812">Transmembrane</keyword>
<protein>
    <recommendedName>
        <fullName evidence="3">Type IV fimbrial biogenesis protein PilW</fullName>
    </recommendedName>
</protein>
<evidence type="ECO:0000256" key="1">
    <source>
        <dbReference type="SAM" id="Phobius"/>
    </source>
</evidence>
<dbReference type="PROSITE" id="PS00409">
    <property type="entry name" value="PROKAR_NTER_METHYL"/>
    <property type="match status" value="1"/>
</dbReference>
<sequence length="278" mass="29662">MKGKYRQLAGFTLVELIVVMVIGLFLMAGMFSFFQSNKQANASRHQLAQIEDLGRNAIHELTRTIQHAGYRGEHDVVSTSNFITGSVTGQSCSGNGVATTQTNVADASLLGSTVDGLLAANDQVGVVYSGDSSLNQDCSGLSLPSDCEVGSALESGAAQIYSTFSIGDVSGVPHLQCASSLSSERIALVPGIERIQFNYGVDADNDGVVDQYQTASQVTQWGSVLSVRVALLARSLKPTKKVAEAMSFMLLDNKIDVAADRYQRAVFQTTIRLQNVNI</sequence>
<dbReference type="Pfam" id="PF07963">
    <property type="entry name" value="N_methyl"/>
    <property type="match status" value="1"/>
</dbReference>
<organism evidence="2">
    <name type="scientific">uncultured Thiotrichaceae bacterium</name>
    <dbReference type="NCBI Taxonomy" id="298394"/>
    <lineage>
        <taxon>Bacteria</taxon>
        <taxon>Pseudomonadati</taxon>
        <taxon>Pseudomonadota</taxon>
        <taxon>Gammaproteobacteria</taxon>
        <taxon>Thiotrichales</taxon>
        <taxon>Thiotrichaceae</taxon>
        <taxon>environmental samples</taxon>
    </lineage>
</organism>
<name>A0A6S6SBU6_9GAMM</name>
<keyword evidence="1" id="KW-0472">Membrane</keyword>
<evidence type="ECO:0008006" key="3">
    <source>
        <dbReference type="Google" id="ProtNLM"/>
    </source>
</evidence>
<dbReference type="InterPro" id="IPR012902">
    <property type="entry name" value="N_methyl_site"/>
</dbReference>
<dbReference type="AlphaFoldDB" id="A0A6S6SBU6"/>
<gene>
    <name evidence="2" type="ORF">HELGO_WM10629</name>
</gene>
<dbReference type="NCBIfam" id="TIGR02532">
    <property type="entry name" value="IV_pilin_GFxxxE"/>
    <property type="match status" value="1"/>
</dbReference>
<dbReference type="Pfam" id="PF16074">
    <property type="entry name" value="PilW"/>
    <property type="match status" value="1"/>
</dbReference>
<feature type="transmembrane region" description="Helical" evidence="1">
    <location>
        <begin position="12"/>
        <end position="34"/>
    </location>
</feature>
<proteinExistence type="predicted"/>
<dbReference type="GO" id="GO:0043683">
    <property type="term" value="P:type IV pilus assembly"/>
    <property type="evidence" value="ECO:0007669"/>
    <property type="project" value="InterPro"/>
</dbReference>
<reference evidence="2" key="1">
    <citation type="submission" date="2020-01" db="EMBL/GenBank/DDBJ databases">
        <authorList>
            <person name="Meier V. D."/>
            <person name="Meier V D."/>
        </authorList>
    </citation>
    <scope>NUCLEOTIDE SEQUENCE</scope>
    <source>
        <strain evidence="2">HLG_WM_MAG_07</strain>
    </source>
</reference>
<keyword evidence="1" id="KW-1133">Transmembrane helix</keyword>
<dbReference type="EMBL" id="CACVAY010000010">
    <property type="protein sequence ID" value="CAA6802099.1"/>
    <property type="molecule type" value="Genomic_DNA"/>
</dbReference>
<evidence type="ECO:0000313" key="2">
    <source>
        <dbReference type="EMBL" id="CAA6802099.1"/>
    </source>
</evidence>
<accession>A0A6S6SBU6</accession>
<dbReference type="InterPro" id="IPR032092">
    <property type="entry name" value="PilW"/>
</dbReference>